<sequence length="329" mass="38133">MLFSRSNSSNFIISNFKNFQTIRNIQTLIHGPKFEYKSLPRSGTFVFDHRTDRKLIDESIPKNADFECRTELLDQNDIEFMTQFVTEHFVKESNIMRHLHIKGEELIELIHPLVDRWIKCENSIIIKHNKKIIGTAFGSLHKSEEFEELYRGQLFHENPQFVIKDDYAEGIVQNHVTKKLSFFDPLPPFVITYIKNGPFKSLNNNRVAVLLNEMEWQTGKFLPKGIKTFGLHELTAINPKYYRFGFATSSAAVLQKIMFDQGCTHDGGYCVATGTYKMSKKFNSSTVFSMPYNRYLENGKPVFENFYDGATAAHFVFIDYAKNKLGQNN</sequence>
<organism evidence="1 2">
    <name type="scientific">Panagrolaimus superbus</name>
    <dbReference type="NCBI Taxonomy" id="310955"/>
    <lineage>
        <taxon>Eukaryota</taxon>
        <taxon>Metazoa</taxon>
        <taxon>Ecdysozoa</taxon>
        <taxon>Nematoda</taxon>
        <taxon>Chromadorea</taxon>
        <taxon>Rhabditida</taxon>
        <taxon>Tylenchina</taxon>
        <taxon>Panagrolaimomorpha</taxon>
        <taxon>Panagrolaimoidea</taxon>
        <taxon>Panagrolaimidae</taxon>
        <taxon>Panagrolaimus</taxon>
    </lineage>
</organism>
<dbReference type="WBParaSite" id="PSU_v2.g2635.t1">
    <property type="protein sequence ID" value="PSU_v2.g2635.t1"/>
    <property type="gene ID" value="PSU_v2.g2635"/>
</dbReference>
<evidence type="ECO:0000313" key="2">
    <source>
        <dbReference type="WBParaSite" id="PSU_v2.g2635.t1"/>
    </source>
</evidence>
<accession>A0A914YRK0</accession>
<keyword evidence="1" id="KW-1185">Reference proteome</keyword>
<evidence type="ECO:0000313" key="1">
    <source>
        <dbReference type="Proteomes" id="UP000887577"/>
    </source>
</evidence>
<dbReference type="Gene3D" id="3.40.630.30">
    <property type="match status" value="1"/>
</dbReference>
<reference evidence="2" key="1">
    <citation type="submission" date="2022-11" db="UniProtKB">
        <authorList>
            <consortium name="WormBaseParasite"/>
        </authorList>
    </citation>
    <scope>IDENTIFICATION</scope>
</reference>
<dbReference type="Proteomes" id="UP000887577">
    <property type="component" value="Unplaced"/>
</dbReference>
<dbReference type="AlphaFoldDB" id="A0A914YRK0"/>
<proteinExistence type="predicted"/>
<name>A0A914YRK0_9BILA</name>
<protein>
    <submittedName>
        <fullName evidence="2">Uncharacterized protein</fullName>
    </submittedName>
</protein>